<dbReference type="PANTHER" id="PTHR30574:SF1">
    <property type="entry name" value="SULPHUR TRANSPORT DOMAIN-CONTAINING PROTEIN"/>
    <property type="match status" value="1"/>
</dbReference>
<gene>
    <name evidence="10" type="ORF">FRY97_14925</name>
</gene>
<evidence type="ECO:0000256" key="7">
    <source>
        <dbReference type="ARBA" id="ARBA00023136"/>
    </source>
</evidence>
<proteinExistence type="inferred from homology"/>
<sequence length="199" mass="21073">MELATISPSFIDFISQPWHWAVSGAAIALVLAVMTWMGRSFGVSTTFKAFCSAAGAHRVSDFFKMNVKDELWRIAFAVGGMIGGYIAMNFLQSPEPVAISASTVEYLSSIGISYPEADARGIGFVPTELLNYSSLKGILMAVGGGFLVGFGARYGDGCTSGHAISGLAHFQLPSLITVIGFFIGGLLMTHFLFPVIAGL</sequence>
<dbReference type="OrthoDB" id="9814020at2"/>
<evidence type="ECO:0000256" key="8">
    <source>
        <dbReference type="ARBA" id="ARBA00035655"/>
    </source>
</evidence>
<protein>
    <submittedName>
        <fullName evidence="10">YeeE/YedE family protein</fullName>
    </submittedName>
</protein>
<dbReference type="InterPro" id="IPR007272">
    <property type="entry name" value="Sulf_transp_TsuA/YedE"/>
</dbReference>
<dbReference type="RefSeq" id="WP_147168360.1">
    <property type="nucleotide sequence ID" value="NZ_VOOR01000033.1"/>
</dbReference>
<keyword evidence="2" id="KW-0813">Transport</keyword>
<dbReference type="GO" id="GO:0005886">
    <property type="term" value="C:plasma membrane"/>
    <property type="evidence" value="ECO:0007669"/>
    <property type="project" value="UniProtKB-SubCell"/>
</dbReference>
<evidence type="ECO:0000313" key="11">
    <source>
        <dbReference type="Proteomes" id="UP000321580"/>
    </source>
</evidence>
<evidence type="ECO:0000256" key="2">
    <source>
        <dbReference type="ARBA" id="ARBA00022448"/>
    </source>
</evidence>
<keyword evidence="6 9" id="KW-1133">Transmembrane helix</keyword>
<name>A0A5C6RLN0_9BACT</name>
<dbReference type="Pfam" id="PF04143">
    <property type="entry name" value="Sulf_transp"/>
    <property type="match status" value="1"/>
</dbReference>
<dbReference type="EMBL" id="VOOR01000033">
    <property type="protein sequence ID" value="TXB62232.1"/>
    <property type="molecule type" value="Genomic_DNA"/>
</dbReference>
<dbReference type="AlphaFoldDB" id="A0A5C6RLN0"/>
<reference evidence="10 11" key="1">
    <citation type="submission" date="2019-08" db="EMBL/GenBank/DDBJ databases">
        <title>Genome of Phaeodactylibacter luteus.</title>
        <authorList>
            <person name="Bowman J.P."/>
        </authorList>
    </citation>
    <scope>NUCLEOTIDE SEQUENCE [LARGE SCALE GENOMIC DNA]</scope>
    <source>
        <strain evidence="10 11">KCTC 42180</strain>
    </source>
</reference>
<keyword evidence="3" id="KW-1003">Cell membrane</keyword>
<feature type="transmembrane region" description="Helical" evidence="9">
    <location>
        <begin position="71"/>
        <end position="91"/>
    </location>
</feature>
<evidence type="ECO:0000256" key="4">
    <source>
        <dbReference type="ARBA" id="ARBA00022519"/>
    </source>
</evidence>
<dbReference type="PANTHER" id="PTHR30574">
    <property type="entry name" value="INNER MEMBRANE PROTEIN YEDE"/>
    <property type="match status" value="1"/>
</dbReference>
<keyword evidence="7 9" id="KW-0472">Membrane</keyword>
<evidence type="ECO:0000256" key="5">
    <source>
        <dbReference type="ARBA" id="ARBA00022692"/>
    </source>
</evidence>
<evidence type="ECO:0000256" key="6">
    <source>
        <dbReference type="ARBA" id="ARBA00022989"/>
    </source>
</evidence>
<feature type="transmembrane region" description="Helical" evidence="9">
    <location>
        <begin position="20"/>
        <end position="38"/>
    </location>
</feature>
<evidence type="ECO:0000313" key="10">
    <source>
        <dbReference type="EMBL" id="TXB62232.1"/>
    </source>
</evidence>
<comment type="caution">
    <text evidence="10">The sequence shown here is derived from an EMBL/GenBank/DDBJ whole genome shotgun (WGS) entry which is preliminary data.</text>
</comment>
<keyword evidence="5 9" id="KW-0812">Transmembrane</keyword>
<organism evidence="10 11">
    <name type="scientific">Phaeodactylibacter luteus</name>
    <dbReference type="NCBI Taxonomy" id="1564516"/>
    <lineage>
        <taxon>Bacteria</taxon>
        <taxon>Pseudomonadati</taxon>
        <taxon>Bacteroidota</taxon>
        <taxon>Saprospiria</taxon>
        <taxon>Saprospirales</taxon>
        <taxon>Haliscomenobacteraceae</taxon>
        <taxon>Phaeodactylibacter</taxon>
    </lineage>
</organism>
<keyword evidence="11" id="KW-1185">Reference proteome</keyword>
<feature type="transmembrane region" description="Helical" evidence="9">
    <location>
        <begin position="175"/>
        <end position="197"/>
    </location>
</feature>
<comment type="subcellular location">
    <subcellularLocation>
        <location evidence="1">Cell inner membrane</location>
        <topology evidence="1">Multi-pass membrane protein</topology>
    </subcellularLocation>
</comment>
<accession>A0A5C6RLN0</accession>
<comment type="similarity">
    <text evidence="8">Belongs to the TsuA/YedE (TC 9.B.102) family.</text>
</comment>
<keyword evidence="4" id="KW-0997">Cell inner membrane</keyword>
<dbReference type="Proteomes" id="UP000321580">
    <property type="component" value="Unassembled WGS sequence"/>
</dbReference>
<evidence type="ECO:0000256" key="1">
    <source>
        <dbReference type="ARBA" id="ARBA00004429"/>
    </source>
</evidence>
<evidence type="ECO:0000256" key="9">
    <source>
        <dbReference type="SAM" id="Phobius"/>
    </source>
</evidence>
<evidence type="ECO:0000256" key="3">
    <source>
        <dbReference type="ARBA" id="ARBA00022475"/>
    </source>
</evidence>
<feature type="transmembrane region" description="Helical" evidence="9">
    <location>
        <begin position="137"/>
        <end position="154"/>
    </location>
</feature>